<feature type="domain" description="CID" evidence="1">
    <location>
        <begin position="1"/>
        <end position="133"/>
    </location>
</feature>
<dbReference type="PANTHER" id="PTHR15921:SF3">
    <property type="entry name" value="PRE-MRNA CLEAVAGE COMPLEX 2 PROTEIN PCF11"/>
    <property type="match status" value="1"/>
</dbReference>
<evidence type="ECO:0000313" key="2">
    <source>
        <dbReference type="EMBL" id="ODV90311.1"/>
    </source>
</evidence>
<dbReference type="PANTHER" id="PTHR15921">
    <property type="entry name" value="PRE-MRNA CLEAVAGE COMPLEX II"/>
    <property type="match status" value="1"/>
</dbReference>
<dbReference type="SUPFAM" id="SSF48464">
    <property type="entry name" value="ENTH/VHS domain"/>
    <property type="match status" value="1"/>
</dbReference>
<keyword evidence="3" id="KW-1185">Reference proteome</keyword>
<dbReference type="FunFam" id="1.25.40.90:FF:000016">
    <property type="entry name" value="mRNA cleavage factor complex component Pcf11"/>
    <property type="match status" value="1"/>
</dbReference>
<dbReference type="Proteomes" id="UP000095023">
    <property type="component" value="Unassembled WGS sequence"/>
</dbReference>
<evidence type="ECO:0000313" key="3">
    <source>
        <dbReference type="Proteomes" id="UP000095023"/>
    </source>
</evidence>
<dbReference type="GO" id="GO:0005737">
    <property type="term" value="C:cytoplasm"/>
    <property type="evidence" value="ECO:0007669"/>
    <property type="project" value="TreeGrafter"/>
</dbReference>
<gene>
    <name evidence="2" type="ORF">CANCADRAFT_25963</name>
</gene>
<dbReference type="CDD" id="cd16982">
    <property type="entry name" value="CID_Pcf11"/>
    <property type="match status" value="1"/>
</dbReference>
<dbReference type="OrthoDB" id="2129491at2759"/>
<dbReference type="GO" id="GO:0005849">
    <property type="term" value="C:mRNA cleavage factor complex"/>
    <property type="evidence" value="ECO:0007669"/>
    <property type="project" value="TreeGrafter"/>
</dbReference>
<dbReference type="GO" id="GO:0006369">
    <property type="term" value="P:termination of RNA polymerase II transcription"/>
    <property type="evidence" value="ECO:0007669"/>
    <property type="project" value="InterPro"/>
</dbReference>
<dbReference type="InterPro" id="IPR045154">
    <property type="entry name" value="PCF11-like"/>
</dbReference>
<protein>
    <recommendedName>
        <fullName evidence="1">CID domain-containing protein</fullName>
    </recommendedName>
</protein>
<dbReference type="EMBL" id="KV453842">
    <property type="protein sequence ID" value="ODV90311.1"/>
    <property type="molecule type" value="Genomic_DNA"/>
</dbReference>
<dbReference type="SMART" id="SM00582">
    <property type="entry name" value="RPR"/>
    <property type="match status" value="1"/>
</dbReference>
<organism evidence="2 3">
    <name type="scientific">Tortispora caseinolytica NRRL Y-17796</name>
    <dbReference type="NCBI Taxonomy" id="767744"/>
    <lineage>
        <taxon>Eukaryota</taxon>
        <taxon>Fungi</taxon>
        <taxon>Dikarya</taxon>
        <taxon>Ascomycota</taxon>
        <taxon>Saccharomycotina</taxon>
        <taxon>Trigonopsidomycetes</taxon>
        <taxon>Trigonopsidales</taxon>
        <taxon>Trigonopsidaceae</taxon>
        <taxon>Tortispora</taxon>
    </lineage>
</organism>
<dbReference type="GO" id="GO:0031124">
    <property type="term" value="P:mRNA 3'-end processing"/>
    <property type="evidence" value="ECO:0007669"/>
    <property type="project" value="InterPro"/>
</dbReference>
<accession>A0A1E4TEW2</accession>
<dbReference type="Pfam" id="PF04818">
    <property type="entry name" value="CID"/>
    <property type="match status" value="1"/>
</dbReference>
<dbReference type="Gene3D" id="1.25.40.90">
    <property type="match status" value="1"/>
</dbReference>
<dbReference type="InterPro" id="IPR008942">
    <property type="entry name" value="ENTH_VHS"/>
</dbReference>
<proteinExistence type="predicted"/>
<reference evidence="3" key="1">
    <citation type="submission" date="2016-02" db="EMBL/GenBank/DDBJ databases">
        <title>Comparative genomics of biotechnologically important yeasts.</title>
        <authorList>
            <consortium name="DOE Joint Genome Institute"/>
            <person name="Riley R."/>
            <person name="Haridas S."/>
            <person name="Wolfe K.H."/>
            <person name="Lopes M.R."/>
            <person name="Hittinger C.T."/>
            <person name="Goker M."/>
            <person name="Salamov A."/>
            <person name="Wisecaver J."/>
            <person name="Long T.M."/>
            <person name="Aerts A.L."/>
            <person name="Barry K."/>
            <person name="Choi C."/>
            <person name="Clum A."/>
            <person name="Coughlan A.Y."/>
            <person name="Deshpande S."/>
            <person name="Douglass A.P."/>
            <person name="Hanson S.J."/>
            <person name="Klenk H.-P."/>
            <person name="Labutti K."/>
            <person name="Lapidus A."/>
            <person name="Lindquist E."/>
            <person name="Lipzen A."/>
            <person name="Meier-Kolthoff J.P."/>
            <person name="Ohm R.A."/>
            <person name="Otillar R.P."/>
            <person name="Pangilinan J."/>
            <person name="Peng Y."/>
            <person name="Rokas A."/>
            <person name="Rosa C.A."/>
            <person name="Scheuner C."/>
            <person name="Sibirny A.A."/>
            <person name="Slot J.C."/>
            <person name="Stielow J.B."/>
            <person name="Sun H."/>
            <person name="Kurtzman C.P."/>
            <person name="Blackwell M."/>
            <person name="Jeffries T.W."/>
            <person name="Grigoriev I.V."/>
        </authorList>
    </citation>
    <scope>NUCLEOTIDE SEQUENCE [LARGE SCALE GENOMIC DNA]</scope>
    <source>
        <strain evidence="3">NRRL Y-17796</strain>
    </source>
</reference>
<dbReference type="PROSITE" id="PS51391">
    <property type="entry name" value="CID"/>
    <property type="match status" value="1"/>
</dbReference>
<dbReference type="GO" id="GO:0000993">
    <property type="term" value="F:RNA polymerase II complex binding"/>
    <property type="evidence" value="ECO:0007669"/>
    <property type="project" value="InterPro"/>
</dbReference>
<name>A0A1E4TEW2_9ASCO</name>
<dbReference type="GO" id="GO:0003729">
    <property type="term" value="F:mRNA binding"/>
    <property type="evidence" value="ECO:0007669"/>
    <property type="project" value="InterPro"/>
</dbReference>
<sequence>MDEFKKGYLAALDELTFNSKPIINNLTMMAQTNIPFAPAVVDAVQLHISRVKPQLKLPALYLLDSICKNVGPPYTDLFAQNLYKTITEAYTLVDNSTRTQIQRLFLTWLQPMFHKPTLFPEDPTKKLERFFTK</sequence>
<evidence type="ECO:0000259" key="1">
    <source>
        <dbReference type="PROSITE" id="PS51391"/>
    </source>
</evidence>
<dbReference type="InterPro" id="IPR006569">
    <property type="entry name" value="CID_dom"/>
</dbReference>
<dbReference type="AlphaFoldDB" id="A0A1E4TEW2"/>
<dbReference type="InterPro" id="IPR047415">
    <property type="entry name" value="Pcf11_CID"/>
</dbReference>
<feature type="non-terminal residue" evidence="2">
    <location>
        <position position="133"/>
    </location>
</feature>